<dbReference type="Proteomes" id="UP000008641">
    <property type="component" value="Chromosome"/>
</dbReference>
<feature type="transmembrane region" description="Helical" evidence="1">
    <location>
        <begin position="298"/>
        <end position="320"/>
    </location>
</feature>
<dbReference type="GO" id="GO:0016758">
    <property type="term" value="F:hexosyltransferase activity"/>
    <property type="evidence" value="ECO:0007669"/>
    <property type="project" value="UniProtKB-ARBA"/>
</dbReference>
<dbReference type="InterPro" id="IPR001173">
    <property type="entry name" value="Glyco_trans_2-like"/>
</dbReference>
<protein>
    <submittedName>
        <fullName evidence="3">Glycosyl transferase family 2</fullName>
    </submittedName>
</protein>
<evidence type="ECO:0000256" key="1">
    <source>
        <dbReference type="SAM" id="Phobius"/>
    </source>
</evidence>
<reference evidence="4" key="2">
    <citation type="journal article" date="2011" name="Stand. Genomic Sci.">
        <title>Complete genome sequence of Weeksella virosa type strain (9751T).</title>
        <authorList>
            <person name="Lang E."/>
            <person name="Teshima H."/>
            <person name="Lucas S."/>
            <person name="Lapidus A."/>
            <person name="Hammon N."/>
            <person name="Deshpande S."/>
            <person name="Nolan M."/>
            <person name="Cheng J."/>
            <person name="Pitluck S."/>
            <person name="Liolios K."/>
            <person name="Pagani I."/>
            <person name="Mikhailova N."/>
            <person name="Ivanova N."/>
            <person name="Mavromatis K."/>
            <person name="Pati A."/>
            <person name="Tapia R."/>
            <person name="Han C."/>
            <person name="Goodwin L."/>
            <person name="Chen A."/>
            <person name="Palaniappan K."/>
            <person name="Land M."/>
            <person name="Hauser L."/>
            <person name="Chang Y."/>
            <person name="Jeffries C."/>
            <person name="Brambilla E."/>
            <person name="Kopitz M."/>
            <person name="Rohde M."/>
            <person name="Goker M."/>
            <person name="Tindall B."/>
            <person name="Detter J."/>
            <person name="Woyke T."/>
            <person name="Bristow J."/>
            <person name="Eisen J."/>
            <person name="Markowitz V."/>
            <person name="Hugenholtz P."/>
            <person name="Klenk H."/>
            <person name="Kyrpides N."/>
        </authorList>
    </citation>
    <scope>NUCLEOTIDE SEQUENCE [LARGE SCALE GENOMIC DNA]</scope>
    <source>
        <strain evidence="4">ATCC 43766 / DSM 16922 / JCM 21250 / NBRC 16016 / NCTC 11634 / CL345/78</strain>
    </source>
</reference>
<dbReference type="HOGENOM" id="CLU_025996_19_1_10"/>
<reference evidence="3 4" key="1">
    <citation type="journal article" date="2011" name="Stand. Genomic Sci.">
        <title>Complete genome sequence of Weeksella virosa type strain (9751).</title>
        <authorList>
            <person name="Lang E."/>
            <person name="Teshima H."/>
            <person name="Lucas S."/>
            <person name="Lapidus A."/>
            <person name="Hammon N."/>
            <person name="Deshpande S."/>
            <person name="Nolan M."/>
            <person name="Cheng J.F."/>
            <person name="Pitluck S."/>
            <person name="Liolios K."/>
            <person name="Pagani I."/>
            <person name="Mikhailova N."/>
            <person name="Ivanova N."/>
            <person name="Mavromatis K."/>
            <person name="Pati A."/>
            <person name="Tapia R."/>
            <person name="Han C."/>
            <person name="Goodwin L."/>
            <person name="Chen A."/>
            <person name="Palaniappan K."/>
            <person name="Land M."/>
            <person name="Hauser L."/>
            <person name="Chang Y.J."/>
            <person name="Jeffries C.D."/>
            <person name="Brambilla E.M."/>
            <person name="Kopitz M."/>
            <person name="Rohde M."/>
            <person name="Goker M."/>
            <person name="Tindall B.J."/>
            <person name="Detter J.C."/>
            <person name="Woyke T."/>
            <person name="Bristow J."/>
            <person name="Eisen J.A."/>
            <person name="Markowitz V."/>
            <person name="Hugenholtz P."/>
            <person name="Klenk H.P."/>
            <person name="Kyrpides N.C."/>
        </authorList>
    </citation>
    <scope>NUCLEOTIDE SEQUENCE [LARGE SCALE GENOMIC DNA]</scope>
    <source>
        <strain evidence="4">ATCC 43766 / DSM 16922 / JCM 21250 / NBRC 16016 / NCTC 11634 / CL345/78</strain>
    </source>
</reference>
<keyword evidence="1" id="KW-0472">Membrane</keyword>
<dbReference type="Gene3D" id="3.90.550.10">
    <property type="entry name" value="Spore Coat Polysaccharide Biosynthesis Protein SpsA, Chain A"/>
    <property type="match status" value="1"/>
</dbReference>
<gene>
    <name evidence="3" type="ordered locus">Weevi_0020</name>
</gene>
<dbReference type="Pfam" id="PF00535">
    <property type="entry name" value="Glycos_transf_2"/>
    <property type="match status" value="1"/>
</dbReference>
<name>F0P2D7_WEEVC</name>
<dbReference type="EMBL" id="CP002455">
    <property type="protein sequence ID" value="ADX66749.1"/>
    <property type="molecule type" value="Genomic_DNA"/>
</dbReference>
<dbReference type="PANTHER" id="PTHR22916:SF64">
    <property type="entry name" value="TRANSFERASE, PUTATIVE-RELATED"/>
    <property type="match status" value="1"/>
</dbReference>
<keyword evidence="3" id="KW-0808">Transferase</keyword>
<evidence type="ECO:0000259" key="2">
    <source>
        <dbReference type="Pfam" id="PF00535"/>
    </source>
</evidence>
<sequence>MENLFFSIIIAVYERPIELIELLQSLSKQTYKNFEVLVVDDGSKNPLEYITNDFSTLLTIRYLYKENSGPGLSRNYGMQQAKGEYFIFLDSDTIVSKDYLSTVNQELNEDYVDAFGGPDDADKSFNILQKAITFSMTSYLTTGGIRGGKKQVNRFQPRSFNMGISRKAYELTNGFSKLRVGEDPDLSMRIWEKGLQTRLFLEAKVLHKRRSTLKSFAKQVYQFGIARPILNQRHPNYIKISFWFPAVFLLANIIAFLLAFSSLFVQGFMKKFLLLPLLFWMFYLVLILVFATKRFGSFMVGLMSIPTTLIQFYCYGFGFLEAQIKLNILQQKPEKAFPRHFYFK</sequence>
<dbReference type="AlphaFoldDB" id="F0P2D7"/>
<dbReference type="SUPFAM" id="SSF53448">
    <property type="entry name" value="Nucleotide-diphospho-sugar transferases"/>
    <property type="match status" value="1"/>
</dbReference>
<dbReference type="PANTHER" id="PTHR22916">
    <property type="entry name" value="GLYCOSYLTRANSFERASE"/>
    <property type="match status" value="1"/>
</dbReference>
<dbReference type="OrthoDB" id="9813550at2"/>
<evidence type="ECO:0000313" key="3">
    <source>
        <dbReference type="EMBL" id="ADX66749.1"/>
    </source>
</evidence>
<keyword evidence="1" id="KW-0812">Transmembrane</keyword>
<feature type="transmembrane region" description="Helical" evidence="1">
    <location>
        <begin position="272"/>
        <end position="292"/>
    </location>
</feature>
<dbReference type="eggNOG" id="COG1216">
    <property type="taxonomic scope" value="Bacteria"/>
</dbReference>
<dbReference type="KEGG" id="wvi:Weevi_0020"/>
<accession>F0P2D7</accession>
<keyword evidence="4" id="KW-1185">Reference proteome</keyword>
<evidence type="ECO:0000313" key="4">
    <source>
        <dbReference type="Proteomes" id="UP000008641"/>
    </source>
</evidence>
<dbReference type="RefSeq" id="WP_013597145.1">
    <property type="nucleotide sequence ID" value="NC_015144.1"/>
</dbReference>
<keyword evidence="1" id="KW-1133">Transmembrane helix</keyword>
<feature type="domain" description="Glycosyltransferase 2-like" evidence="2">
    <location>
        <begin position="7"/>
        <end position="151"/>
    </location>
</feature>
<feature type="transmembrane region" description="Helical" evidence="1">
    <location>
        <begin position="242"/>
        <end position="265"/>
    </location>
</feature>
<proteinExistence type="predicted"/>
<organism evidence="3 4">
    <name type="scientific">Weeksella virosa (strain ATCC 43766 / DSM 16922 / JCM 21250 / CCUG 30538 / CDC 9751 / IAM 14551 / NBRC 16016 / NCTC 11634 / CL345/78)</name>
    <dbReference type="NCBI Taxonomy" id="865938"/>
    <lineage>
        <taxon>Bacteria</taxon>
        <taxon>Pseudomonadati</taxon>
        <taxon>Bacteroidota</taxon>
        <taxon>Flavobacteriia</taxon>
        <taxon>Flavobacteriales</taxon>
        <taxon>Weeksellaceae</taxon>
        <taxon>Weeksella</taxon>
    </lineage>
</organism>
<dbReference type="InterPro" id="IPR029044">
    <property type="entry name" value="Nucleotide-diphossugar_trans"/>
</dbReference>
<dbReference type="STRING" id="865938.Weevi_0020"/>